<gene>
    <name evidence="2" type="ORF">MTCD1_02009</name>
</gene>
<name>A0ABQ0MVK0_9GAMM</name>
<evidence type="ECO:0000313" key="2">
    <source>
        <dbReference type="EMBL" id="GAW96395.1"/>
    </source>
</evidence>
<dbReference type="InterPro" id="IPR007139">
    <property type="entry name" value="DUF349"/>
</dbReference>
<dbReference type="Pfam" id="PF03993">
    <property type="entry name" value="DUF349"/>
    <property type="match status" value="1"/>
</dbReference>
<protein>
    <recommendedName>
        <fullName evidence="4">DUF349 domain-containing protein</fullName>
    </recommendedName>
</protein>
<proteinExistence type="predicted"/>
<keyword evidence="1" id="KW-0175">Coiled coil</keyword>
<dbReference type="EMBL" id="BDQM01000014">
    <property type="protein sequence ID" value="GAW96395.1"/>
    <property type="molecule type" value="Genomic_DNA"/>
</dbReference>
<evidence type="ECO:0000313" key="3">
    <source>
        <dbReference type="Proteomes" id="UP000197068"/>
    </source>
</evidence>
<evidence type="ECO:0000256" key="1">
    <source>
        <dbReference type="SAM" id="Coils"/>
    </source>
</evidence>
<evidence type="ECO:0008006" key="4">
    <source>
        <dbReference type="Google" id="ProtNLM"/>
    </source>
</evidence>
<reference evidence="2 3" key="1">
    <citation type="submission" date="2017-06" db="EMBL/GenBank/DDBJ databases">
        <title>Whole Genome Sequences of Colwellia marinimaniae MTCD1.</title>
        <authorList>
            <person name="Kusumoto H."/>
            <person name="Inoue M."/>
            <person name="Tanikawa K."/>
            <person name="Maeji H."/>
            <person name="Cameron J.H."/>
            <person name="Bartlett D.H."/>
        </authorList>
    </citation>
    <scope>NUCLEOTIDE SEQUENCE [LARGE SCALE GENOMIC DNA]</scope>
    <source>
        <strain evidence="2 3">MTCD1</strain>
    </source>
</reference>
<sequence>MIFSSFFKTKANWQHKDTTVRITAINSELSVDNSEQLAILTDLIQQDSSDLVRRAALIKVASFDCYLDASHNNSQAKVKQFAGKQVHDILATDHKIVLCAEKKQNILAKQAQNPILGTVLLEAWLAHEQDSAIMIALYQQISARKTSTHLLSHSFSQKQNPEFQTYLLSQVDDSKVLEKLSKKVCNDTLAQQVNHKLAAIQAAVEKPKKLAKTIQLVLAKLQALKDVADYGEYKKRKSRLIDEWQVLEPEHEVFSAEERSIFNDKYQGIINHLEKLFIAKAESYQQQIIIDKLAHDKQRDKKDFTQQLNHISQAITTAVFSSDNLDEEQFLGSLGQLNTAIEASVLNKDEQQVFILQVKQLTKRLGQIPEIAESVSQATNLISKISQLTLPTSLQELNTRQETYHDWLITWRLIEQKTAGILPESIVQAQKQIVSTWQGGLKPLQSQQKELFFVHKKKLQDIKRLLNNGKFKVCFGLFKGVKENIDQLSAQQKQQLQRDFDQVSEKMTELSDWEHYIATPRKQELLLAVQALVDTPLDNPNEQAEKVKAYRSTWNSLGHADEDIDKQLNEQFNQRCEQAFAPCRLFYAEQDKIRQQHLEQRNNILAQVEQLVTELNKAEETQSVDFKKLDGKLNTIQQHWKNAGEVDRNQYKKLQQQFKNTIAPVKSAIGAFHLTNSKEKQALIVKAQQLIASDDIFAAIDSAKQLQQSWREVGFAGNHQESQLWQKFRQVNDELFAKRQVLKSEQQAALSNQQQAYDEKVSTIAESLISFTNQAANKEVEPENKQTLQDIEQQAEALLTEVIANKPVIKVAVARLEKIIKQVEQLIKSNRQVKEQQRWLNLFELMSLQAQSNQDVEALTASAMVNKLSSFWQKRWQEHVKLSEQVQGGHRLDKTLEIEILGKSESPAELADQRMKVQVQLMQEQMLSGIDIDLSKLLVDWLMLGTLTEGDLPLIRRLKAIYCQ</sequence>
<dbReference type="Proteomes" id="UP000197068">
    <property type="component" value="Unassembled WGS sequence"/>
</dbReference>
<organism evidence="2 3">
    <name type="scientific">Colwellia marinimaniae</name>
    <dbReference type="NCBI Taxonomy" id="1513592"/>
    <lineage>
        <taxon>Bacteria</taxon>
        <taxon>Pseudomonadati</taxon>
        <taxon>Pseudomonadota</taxon>
        <taxon>Gammaproteobacteria</taxon>
        <taxon>Alteromonadales</taxon>
        <taxon>Colwelliaceae</taxon>
        <taxon>Colwellia</taxon>
    </lineage>
</organism>
<accession>A0ABQ0MVK0</accession>
<feature type="coiled-coil region" evidence="1">
    <location>
        <begin position="594"/>
        <end position="621"/>
    </location>
</feature>
<dbReference type="RefSeq" id="WP_082606496.1">
    <property type="nucleotide sequence ID" value="NZ_BDQM01000014.1"/>
</dbReference>
<keyword evidence="3" id="KW-1185">Reference proteome</keyword>
<comment type="caution">
    <text evidence="2">The sequence shown here is derived from an EMBL/GenBank/DDBJ whole genome shotgun (WGS) entry which is preliminary data.</text>
</comment>